<evidence type="ECO:0000259" key="3">
    <source>
        <dbReference type="Pfam" id="PF03135"/>
    </source>
</evidence>
<feature type="domain" description="CagE TrbE VirB component of type IV transporter system central" evidence="3">
    <location>
        <begin position="252"/>
        <end position="325"/>
    </location>
</feature>
<dbReference type="GO" id="GO:0005524">
    <property type="term" value="F:ATP binding"/>
    <property type="evidence" value="ECO:0007669"/>
    <property type="project" value="InterPro"/>
</dbReference>
<dbReference type="Proteomes" id="UP000252797">
    <property type="component" value="Unassembled WGS sequence"/>
</dbReference>
<feature type="compositionally biased region" description="Basic and acidic residues" evidence="2">
    <location>
        <begin position="803"/>
        <end position="831"/>
    </location>
</feature>
<gene>
    <name evidence="4" type="ORF">EA71_00563</name>
</gene>
<protein>
    <recommendedName>
        <fullName evidence="3">CagE TrbE VirB component of type IV transporter system central domain-containing protein</fullName>
    </recommendedName>
</protein>
<dbReference type="InterPro" id="IPR018145">
    <property type="entry name" value="CagE_TrbE_VirB_cntrl_dom"/>
</dbReference>
<feature type="region of interest" description="Disordered" evidence="2">
    <location>
        <begin position="799"/>
        <end position="831"/>
    </location>
</feature>
<dbReference type="InterPro" id="IPR051162">
    <property type="entry name" value="T4SS_component"/>
</dbReference>
<reference evidence="4 5" key="1">
    <citation type="submission" date="2015-06" db="EMBL/GenBank/DDBJ databases">
        <title>The Genome Sequence of Enterococcus durans 4EA1.</title>
        <authorList>
            <consortium name="The Broad Institute Genomics Platform"/>
            <consortium name="The Broad Institute Genome Sequencing Center for Infectious Disease"/>
            <person name="Earl A.M."/>
            <person name="Van Tyne D."/>
            <person name="Lebreton F."/>
            <person name="Saavedra J.T."/>
            <person name="Gilmore M.S."/>
            <person name="Manson Mcguire A."/>
            <person name="Clock S."/>
            <person name="Crupain M."/>
            <person name="Rangan U."/>
            <person name="Young S."/>
            <person name="Abouelleil A."/>
            <person name="Cao P."/>
            <person name="Chapman S.B."/>
            <person name="Griggs A."/>
            <person name="Priest M."/>
            <person name="Shea T."/>
            <person name="Wortman J."/>
            <person name="Nusbaum C."/>
            <person name="Birren B."/>
        </authorList>
    </citation>
    <scope>NUCLEOTIDE SEQUENCE [LARGE SCALE GENOMIC DNA]</scope>
    <source>
        <strain evidence="4 5">4EA1</strain>
    </source>
</reference>
<dbReference type="PANTHER" id="PTHR30121:SF6">
    <property type="entry name" value="SLR6007 PROTEIN"/>
    <property type="match status" value="1"/>
</dbReference>
<dbReference type="Gene3D" id="1.10.8.730">
    <property type="match status" value="1"/>
</dbReference>
<dbReference type="PANTHER" id="PTHR30121">
    <property type="entry name" value="UNCHARACTERIZED PROTEIN YJGR-RELATED"/>
    <property type="match status" value="1"/>
</dbReference>
<dbReference type="NCBIfam" id="NF045971">
    <property type="entry name" value="conju_CD1110"/>
    <property type="match status" value="1"/>
</dbReference>
<accession>A0A367CIM7</accession>
<sequence length="831" mass="95308">MRPWQKRKQKEARNIQNTAIKNSKFLRVLKKQKQQRGKRQKKQAPKRNVQSMLRYEKMFESGICELSTNYYSKSIQFSDINYQIASKEEQQGIFTKYCALLNSCEETMHLNVTLVKKKIRKEKLKKELFYKKIGNAHDKYREELNDLLSKKIHGGENNFIKENYLTFTMPAKELDQAKQLLARAEQTLSDSLTEIGSKCQKMDGLSRLRLIHHLLHSTASFDFNYSDLIYNGLSTKASIAPMSLNVKKKNYFEIEESYGQILYLKDYPANLTDKVISGLLEIPEEMTLSIHIDPIASDQANHLIQRKQAYMEGDKVASQRKALQKGYDPYSSVPYELTTSIDEAKLLLDDLRKAGQNLFFVSIFVYFKTDKKELLADIAKQVLRIGRKYGCGFNHLDYLQMEGLNSVLPFGKNWVMTQRTLTTTSTAIFLPFTAQDLSHENGKYYGRNELTKNAIQIDRKRLNTPSGMILGSSGSGKGVAKKYEEITTLLKNPEDEIISIDPEDEDTRIGKAFDAQIIKIEPNTDTFINLLDISGDFQGETDPIKLKSDFILTAFEALIGGTVGLNSAQRSIIDRVTRLTYVQYYHSARKSMPTLGNEWFSLLKEQPEEEAQALVLDLELYIEGSLAIFSRPTNIQLNKRFIIYNTKQLGSQLKTFGMMVVLEQVWNRVVRNREKGITTWIYIDEMQLMLSDPYCENYFFELWSRIRKWGAIPTGITQNVETLLLSDKARRMLSNTEFIIMLKQAKSDLDELASLFYLSAEQQKQLIHPAKGAGLIRAGQVILPFSNIVESPSKLYELMTTDPEERIKANQDAAQEKRSEGQDQADRGSTE</sequence>
<dbReference type="EMBL" id="LEPB01000001">
    <property type="protein sequence ID" value="RCA12356.1"/>
    <property type="molecule type" value="Genomic_DNA"/>
</dbReference>
<evidence type="ECO:0000256" key="2">
    <source>
        <dbReference type="SAM" id="MobiDB-lite"/>
    </source>
</evidence>
<dbReference type="Pfam" id="PF03135">
    <property type="entry name" value="CagE_TrbE_VirB"/>
    <property type="match status" value="1"/>
</dbReference>
<dbReference type="RefSeq" id="WP_113845294.1">
    <property type="nucleotide sequence ID" value="NZ_LEPB01000001.1"/>
</dbReference>
<dbReference type="AlphaFoldDB" id="A0A367CIM7"/>
<evidence type="ECO:0000313" key="4">
    <source>
        <dbReference type="EMBL" id="RCA12356.1"/>
    </source>
</evidence>
<evidence type="ECO:0000256" key="1">
    <source>
        <dbReference type="ARBA" id="ARBA00006512"/>
    </source>
</evidence>
<organism evidence="4 5">
    <name type="scientific">Enterococcus durans</name>
    <dbReference type="NCBI Taxonomy" id="53345"/>
    <lineage>
        <taxon>Bacteria</taxon>
        <taxon>Bacillati</taxon>
        <taxon>Bacillota</taxon>
        <taxon>Bacilli</taxon>
        <taxon>Lactobacillales</taxon>
        <taxon>Enterococcaceae</taxon>
        <taxon>Enterococcus</taxon>
    </lineage>
</organism>
<proteinExistence type="inferred from homology"/>
<dbReference type="Gene3D" id="3.40.50.300">
    <property type="entry name" value="P-loop containing nucleotide triphosphate hydrolases"/>
    <property type="match status" value="1"/>
</dbReference>
<comment type="caution">
    <text evidence="4">The sequence shown here is derived from an EMBL/GenBank/DDBJ whole genome shotgun (WGS) entry which is preliminary data.</text>
</comment>
<name>A0A367CIM7_9ENTE</name>
<dbReference type="SUPFAM" id="SSF52540">
    <property type="entry name" value="P-loop containing nucleoside triphosphate hydrolases"/>
    <property type="match status" value="1"/>
</dbReference>
<comment type="similarity">
    <text evidence="1">Belongs to the TrbE/VirB4 family.</text>
</comment>
<evidence type="ECO:0000313" key="5">
    <source>
        <dbReference type="Proteomes" id="UP000252797"/>
    </source>
</evidence>
<dbReference type="InterPro" id="IPR027417">
    <property type="entry name" value="P-loop_NTPase"/>
</dbReference>